<feature type="transmembrane region" description="Helical" evidence="1">
    <location>
        <begin position="27"/>
        <end position="46"/>
    </location>
</feature>
<evidence type="ECO:0000313" key="2">
    <source>
        <dbReference type="EMBL" id="MBB4735886.1"/>
    </source>
</evidence>
<evidence type="ECO:0000313" key="3">
    <source>
        <dbReference type="Proteomes" id="UP000540191"/>
    </source>
</evidence>
<evidence type="ECO:0000256" key="1">
    <source>
        <dbReference type="SAM" id="Phobius"/>
    </source>
</evidence>
<dbReference type="Proteomes" id="UP000540191">
    <property type="component" value="Unassembled WGS sequence"/>
</dbReference>
<feature type="transmembrane region" description="Helical" evidence="1">
    <location>
        <begin position="109"/>
        <end position="131"/>
    </location>
</feature>
<keyword evidence="3" id="KW-1185">Reference proteome</keyword>
<comment type="caution">
    <text evidence="2">The sequence shown here is derived from an EMBL/GenBank/DDBJ whole genome shotgun (WGS) entry which is preliminary data.</text>
</comment>
<feature type="transmembrane region" description="Helical" evidence="1">
    <location>
        <begin position="69"/>
        <end position="89"/>
    </location>
</feature>
<sequence length="184" mass="19384">MDTTASERRRRSPRPDVVLRGPRWARALLFAVPGIWLGLLIGISLIEAPLKFTAPGITIPLGLGIGRRVFAAMNAVEVVLAVLLLVALWRACGKPRGSGGSSTSGAGRLWLGGIVAAATLAVKTLAIRPLLNQRTDLVLAGVDDGGSSWHYLYIAADGILIFTMLWLLVAATRALLPAEAGSGR</sequence>
<dbReference type="EMBL" id="JACHNA010000001">
    <property type="protein sequence ID" value="MBB4735886.1"/>
    <property type="molecule type" value="Genomic_DNA"/>
</dbReference>
<feature type="transmembrane region" description="Helical" evidence="1">
    <location>
        <begin position="151"/>
        <end position="176"/>
    </location>
</feature>
<keyword evidence="1" id="KW-1133">Transmembrane helix</keyword>
<keyword evidence="1" id="KW-0472">Membrane</keyword>
<reference evidence="2 3" key="1">
    <citation type="submission" date="2020-08" db="EMBL/GenBank/DDBJ databases">
        <title>Sequencing the genomes of 1000 actinobacteria strains.</title>
        <authorList>
            <person name="Klenk H.-P."/>
        </authorList>
    </citation>
    <scope>NUCLEOTIDE SEQUENCE [LARGE SCALE GENOMIC DNA]</scope>
    <source>
        <strain evidence="2 3">DSM 23974</strain>
    </source>
</reference>
<proteinExistence type="predicted"/>
<dbReference type="AlphaFoldDB" id="A0A7W7M3P6"/>
<keyword evidence="1" id="KW-0812">Transmembrane</keyword>
<gene>
    <name evidence="2" type="ORF">HDA30_001394</name>
</gene>
<organism evidence="2 3">
    <name type="scientific">Micrococcus cohnii</name>
    <dbReference type="NCBI Taxonomy" id="993416"/>
    <lineage>
        <taxon>Bacteria</taxon>
        <taxon>Bacillati</taxon>
        <taxon>Actinomycetota</taxon>
        <taxon>Actinomycetes</taxon>
        <taxon>Micrococcales</taxon>
        <taxon>Micrococcaceae</taxon>
        <taxon>Micrococcus</taxon>
    </lineage>
</organism>
<name>A0A7W7M3P6_9MICC</name>
<protein>
    <submittedName>
        <fullName evidence="2">Uncharacterized protein</fullName>
    </submittedName>
</protein>
<dbReference type="RefSeq" id="WP_246418717.1">
    <property type="nucleotide sequence ID" value="NZ_JACHNA010000001.1"/>
</dbReference>
<accession>A0A7W7M3P6</accession>